<dbReference type="InterPro" id="IPR011005">
    <property type="entry name" value="Dihydropteroate_synth-like_sf"/>
</dbReference>
<evidence type="ECO:0000256" key="12">
    <source>
        <dbReference type="ARBA" id="ARBA00022691"/>
    </source>
</evidence>
<dbReference type="SUPFAM" id="SSF47644">
    <property type="entry name" value="Methionine synthase domain"/>
    <property type="match status" value="1"/>
</dbReference>
<dbReference type="SUPFAM" id="SSF52242">
    <property type="entry name" value="Cobalamin (vitamin B12)-binding domain"/>
    <property type="match status" value="1"/>
</dbReference>
<accession>A0A6N7X124</accession>
<evidence type="ECO:0000256" key="18">
    <source>
        <dbReference type="ARBA" id="ARBA00031040"/>
    </source>
</evidence>
<evidence type="ECO:0000256" key="16">
    <source>
        <dbReference type="ARBA" id="ARBA00023285"/>
    </source>
</evidence>
<dbReference type="SUPFAM" id="SSF82282">
    <property type="entry name" value="Homocysteine S-methyltransferase"/>
    <property type="match status" value="1"/>
</dbReference>
<keyword evidence="9" id="KW-0028">Amino-acid biosynthesis</keyword>
<dbReference type="GO" id="GO:0046653">
    <property type="term" value="P:tetrahydrofolate metabolic process"/>
    <property type="evidence" value="ECO:0007669"/>
    <property type="project" value="TreeGrafter"/>
</dbReference>
<evidence type="ECO:0000313" key="24">
    <source>
        <dbReference type="EMBL" id="MST62835.1"/>
    </source>
</evidence>
<dbReference type="RefSeq" id="WP_154538271.1">
    <property type="nucleotide sequence ID" value="NZ_JAXDWS010000013.1"/>
</dbReference>
<evidence type="ECO:0000256" key="6">
    <source>
        <dbReference type="ARBA" id="ARBA00012032"/>
    </source>
</evidence>
<dbReference type="GO" id="GO:0005829">
    <property type="term" value="C:cytosol"/>
    <property type="evidence" value="ECO:0007669"/>
    <property type="project" value="TreeGrafter"/>
</dbReference>
<dbReference type="Gene3D" id="1.10.1240.10">
    <property type="entry name" value="Methionine synthase domain"/>
    <property type="match status" value="1"/>
</dbReference>
<organism evidence="24 25">
    <name type="scientific">Peptostreptococcus porci</name>
    <dbReference type="NCBI Taxonomy" id="2652282"/>
    <lineage>
        <taxon>Bacteria</taxon>
        <taxon>Bacillati</taxon>
        <taxon>Bacillota</taxon>
        <taxon>Clostridia</taxon>
        <taxon>Peptostreptococcales</taxon>
        <taxon>Peptostreptococcaceae</taxon>
        <taxon>Peptostreptococcus</taxon>
    </lineage>
</organism>
<dbReference type="PROSITE" id="PS50970">
    <property type="entry name" value="HCY"/>
    <property type="match status" value="1"/>
</dbReference>
<comment type="caution">
    <text evidence="24">The sequence shown here is derived from an EMBL/GenBank/DDBJ whole genome shotgun (WGS) entry which is preliminary data.</text>
</comment>
<dbReference type="Pfam" id="PF02607">
    <property type="entry name" value="B12-binding_2"/>
    <property type="match status" value="1"/>
</dbReference>
<evidence type="ECO:0000256" key="2">
    <source>
        <dbReference type="ARBA" id="ARBA00001947"/>
    </source>
</evidence>
<dbReference type="PANTHER" id="PTHR45833:SF1">
    <property type="entry name" value="METHIONINE SYNTHASE"/>
    <property type="match status" value="1"/>
</dbReference>
<dbReference type="GO" id="GO:0050667">
    <property type="term" value="P:homocysteine metabolic process"/>
    <property type="evidence" value="ECO:0007669"/>
    <property type="project" value="TreeGrafter"/>
</dbReference>
<comment type="similarity">
    <text evidence="5">Belongs to the vitamin-B12 dependent methionine synthase family.</text>
</comment>
<dbReference type="Pfam" id="PF00809">
    <property type="entry name" value="Pterin_bind"/>
    <property type="match status" value="1"/>
</dbReference>
<evidence type="ECO:0000256" key="9">
    <source>
        <dbReference type="ARBA" id="ARBA00022605"/>
    </source>
</evidence>
<evidence type="ECO:0000256" key="14">
    <source>
        <dbReference type="ARBA" id="ARBA00022833"/>
    </source>
</evidence>
<protein>
    <recommendedName>
        <fullName evidence="7">Methionine synthase</fullName>
        <ecNumber evidence="6">2.1.1.13</ecNumber>
    </recommendedName>
    <alternativeName>
        <fullName evidence="18">5-methyltetrahydrofolate--homocysteine methyltransferase</fullName>
    </alternativeName>
</protein>
<gene>
    <name evidence="24" type="ORF">FYJ71_07620</name>
</gene>
<dbReference type="InterPro" id="IPR036594">
    <property type="entry name" value="Meth_synthase_dom"/>
</dbReference>
<dbReference type="InterPro" id="IPR003759">
    <property type="entry name" value="Cbl-bd_cap"/>
</dbReference>
<keyword evidence="14 19" id="KW-0862">Zinc</keyword>
<dbReference type="PIRSF" id="PIRSF037472">
    <property type="entry name" value="DHPS_mtfrase"/>
    <property type="match status" value="1"/>
</dbReference>
<dbReference type="InterPro" id="IPR036589">
    <property type="entry name" value="HCY_dom_sf"/>
</dbReference>
<reference evidence="24 25" key="1">
    <citation type="submission" date="2019-08" db="EMBL/GenBank/DDBJ databases">
        <title>In-depth cultivation of the pig gut microbiome towards novel bacterial diversity and tailored functional studies.</title>
        <authorList>
            <person name="Wylensek D."/>
            <person name="Hitch T.C.A."/>
            <person name="Clavel T."/>
        </authorList>
    </citation>
    <scope>NUCLEOTIDE SEQUENCE [LARGE SCALE GENOMIC DNA]</scope>
    <source>
        <strain evidence="24 25">WCA-SAB-591-4A-A</strain>
    </source>
</reference>
<dbReference type="Pfam" id="PF02574">
    <property type="entry name" value="S-methyl_trans"/>
    <property type="match status" value="1"/>
</dbReference>
<dbReference type="SMART" id="SM01018">
    <property type="entry name" value="B12-binding_2"/>
    <property type="match status" value="1"/>
</dbReference>
<feature type="domain" description="Hcy-binding" evidence="20">
    <location>
        <begin position="1"/>
        <end position="285"/>
    </location>
</feature>
<dbReference type="GO" id="GO:0008705">
    <property type="term" value="F:methionine synthase activity"/>
    <property type="evidence" value="ECO:0007669"/>
    <property type="project" value="UniProtKB-EC"/>
</dbReference>
<evidence type="ECO:0000256" key="17">
    <source>
        <dbReference type="ARBA" id="ARBA00025552"/>
    </source>
</evidence>
<dbReference type="NCBIfam" id="NF005719">
    <property type="entry name" value="PRK07535.1"/>
    <property type="match status" value="1"/>
</dbReference>
<comment type="catalytic activity">
    <reaction evidence="1">
        <text>(6S)-5-methyl-5,6,7,8-tetrahydrofolate + L-homocysteine = (6S)-5,6,7,8-tetrahydrofolate + L-methionine</text>
        <dbReference type="Rhea" id="RHEA:11172"/>
        <dbReference type="ChEBI" id="CHEBI:18608"/>
        <dbReference type="ChEBI" id="CHEBI:57453"/>
        <dbReference type="ChEBI" id="CHEBI:57844"/>
        <dbReference type="ChEBI" id="CHEBI:58199"/>
        <dbReference type="EC" id="2.1.1.13"/>
    </reaction>
</comment>
<keyword evidence="12" id="KW-0949">S-adenosyl-L-methionine</keyword>
<dbReference type="InterPro" id="IPR017215">
    <property type="entry name" value="MetH_bac"/>
</dbReference>
<evidence type="ECO:0000259" key="23">
    <source>
        <dbReference type="PROSITE" id="PS51337"/>
    </source>
</evidence>
<dbReference type="InterPro" id="IPR006158">
    <property type="entry name" value="Cobalamin-bd"/>
</dbReference>
<comment type="cofactor">
    <cofactor evidence="2 19">
        <name>Zn(2+)</name>
        <dbReference type="ChEBI" id="CHEBI:29105"/>
    </cofactor>
</comment>
<keyword evidence="10" id="KW-0846">Cobalamin</keyword>
<dbReference type="EC" id="2.1.1.13" evidence="6"/>
<evidence type="ECO:0000256" key="13">
    <source>
        <dbReference type="ARBA" id="ARBA00022723"/>
    </source>
</evidence>
<evidence type="ECO:0000259" key="22">
    <source>
        <dbReference type="PROSITE" id="PS51332"/>
    </source>
</evidence>
<keyword evidence="8 19" id="KW-0489">Methyltransferase</keyword>
<keyword evidence="15" id="KW-0486">Methionine biosynthesis</keyword>
<sequence length="792" mass="86540">MSISEVLKNSKFVILDGAMGTMLQKSGLKLGERPEILNITNQDSITDIHLMYINSGADIVYTNTFGANAHKLEGIGYSVEEVVQAGVEAAKKAVKKSGKKSYVALDIGPIGELLEPNGTLSFEEAYDIFKQQMVVGEESGADLIVIETMTDLYEVKAAILAAKENTSLPVFCTMTFEKNKRTFTGCSLEAFAATVEGLGVDAFGINCSLGPDEIFPMAKVLSEISSTPLIVKANAGLPNLNTGKYDIDENDYAVWADKIAQLGVKYIGGCCGTTPDYISKIVEILRDRTLKINRNRRRSVVCSATNVVEIDEIKIVGERINPTGKKRFKQALIENDLEYILGQVIEQTDAGAHILDVNVGLPEIDEPRVMTDVVKAIQSISDVPLQIDSSDYRALENGLRAYNGKPLVNSVNGEEKSLKNVLPLVKKYGAGVIGLTLDENGIPPTAEGRLEIAKKIMDEAISIGIPKEDIYIDCLTLTVSAEQKGARETLRAIELVKNELGLKTILGVSNISFGLPNRELINSTFLTMAMQKGLDLAIINPNISSMCDVISAFRVLNLNDRDSEEYVERYANYSREKASSETRSTQDITIEEAISKGLKEETRNLTIELLEKKSELEIINDKLIPALDQVGLRYEKGEIFLPQLIKSATASQEAFEVIKKRIASVGGESVSKGKIVMATVKGDIHDIGKNIVKVILENYGYQIIDLGRDVDIQKVVDAVIENDVKLVGLSALMTTTLKSMEDTIKSLRKNAPSCKIMVGGAVLTEEYAMKIDADCYCKDAKKSVEYAKLVLG</sequence>
<dbReference type="SUPFAM" id="SSF51717">
    <property type="entry name" value="Dihydropteroate synthetase-like"/>
    <property type="match status" value="1"/>
</dbReference>
<evidence type="ECO:0000313" key="25">
    <source>
        <dbReference type="Proteomes" id="UP000440713"/>
    </source>
</evidence>
<comment type="pathway">
    <text evidence="4">Amino-acid biosynthesis; L-methionine biosynthesis via de novo pathway; L-methionine from L-homocysteine (MetH route): step 1/1.</text>
</comment>
<evidence type="ECO:0000256" key="8">
    <source>
        <dbReference type="ARBA" id="ARBA00022603"/>
    </source>
</evidence>
<comment type="cofactor">
    <cofactor evidence="3">
        <name>methylcob(III)alamin</name>
        <dbReference type="ChEBI" id="CHEBI:28115"/>
    </cofactor>
</comment>
<evidence type="ECO:0000256" key="11">
    <source>
        <dbReference type="ARBA" id="ARBA00022679"/>
    </source>
</evidence>
<evidence type="ECO:0000256" key="10">
    <source>
        <dbReference type="ARBA" id="ARBA00022628"/>
    </source>
</evidence>
<dbReference type="Gene3D" id="3.20.20.330">
    <property type="entry name" value="Homocysteine-binding-like domain"/>
    <property type="match status" value="1"/>
</dbReference>
<dbReference type="InterPro" id="IPR050554">
    <property type="entry name" value="Met_Synthase/Corrinoid"/>
</dbReference>
<feature type="binding site" evidence="19">
    <location>
        <position position="271"/>
    </location>
    <ligand>
        <name>Zn(2+)</name>
        <dbReference type="ChEBI" id="CHEBI:29105"/>
    </ligand>
</feature>
<keyword evidence="16" id="KW-0170">Cobalt</keyword>
<evidence type="ECO:0000259" key="21">
    <source>
        <dbReference type="PROSITE" id="PS50972"/>
    </source>
</evidence>
<dbReference type="InterPro" id="IPR036724">
    <property type="entry name" value="Cobalamin-bd_sf"/>
</dbReference>
<dbReference type="GO" id="GO:0032259">
    <property type="term" value="P:methylation"/>
    <property type="evidence" value="ECO:0007669"/>
    <property type="project" value="UniProtKB-KW"/>
</dbReference>
<keyword evidence="13 19" id="KW-0479">Metal-binding</keyword>
<dbReference type="AlphaFoldDB" id="A0A6N7X124"/>
<dbReference type="Proteomes" id="UP000440713">
    <property type="component" value="Unassembled WGS sequence"/>
</dbReference>
<dbReference type="Pfam" id="PF02310">
    <property type="entry name" value="B12-binding"/>
    <property type="match status" value="1"/>
</dbReference>
<keyword evidence="11 19" id="KW-0808">Transferase</keyword>
<dbReference type="PROSITE" id="PS51337">
    <property type="entry name" value="B12_BINDING_NTER"/>
    <property type="match status" value="1"/>
</dbReference>
<proteinExistence type="inferred from homology"/>
<evidence type="ECO:0000259" key="20">
    <source>
        <dbReference type="PROSITE" id="PS50970"/>
    </source>
</evidence>
<dbReference type="Gene3D" id="3.20.20.20">
    <property type="entry name" value="Dihydropteroate synthase-like"/>
    <property type="match status" value="1"/>
</dbReference>
<evidence type="ECO:0000256" key="5">
    <source>
        <dbReference type="ARBA" id="ARBA00010398"/>
    </source>
</evidence>
<evidence type="ECO:0000256" key="15">
    <source>
        <dbReference type="ARBA" id="ARBA00023167"/>
    </source>
</evidence>
<dbReference type="InterPro" id="IPR003726">
    <property type="entry name" value="HCY_dom"/>
</dbReference>
<comment type="function">
    <text evidence="17">Catalyzes the transfer of a methyl group from methyl-cobalamin to homocysteine, yielding enzyme-bound cob(I)alamin and methionine. Subsequently, remethylates the cofactor using methyltetrahydrofolate.</text>
</comment>
<evidence type="ECO:0000256" key="7">
    <source>
        <dbReference type="ARBA" id="ARBA00013998"/>
    </source>
</evidence>
<evidence type="ECO:0000256" key="19">
    <source>
        <dbReference type="PROSITE-ProRule" id="PRU00333"/>
    </source>
</evidence>
<dbReference type="EMBL" id="VUNE01000004">
    <property type="protein sequence ID" value="MST62835.1"/>
    <property type="molecule type" value="Genomic_DNA"/>
</dbReference>
<dbReference type="InterPro" id="IPR000489">
    <property type="entry name" value="Pterin-binding_dom"/>
</dbReference>
<feature type="domain" description="Pterin-binding" evidence="21">
    <location>
        <begin position="313"/>
        <end position="557"/>
    </location>
</feature>
<dbReference type="Gene3D" id="3.40.50.280">
    <property type="entry name" value="Cobalamin-binding domain"/>
    <property type="match status" value="1"/>
</dbReference>
<evidence type="ECO:0000256" key="1">
    <source>
        <dbReference type="ARBA" id="ARBA00001700"/>
    </source>
</evidence>
<feature type="domain" description="B12-binding" evidence="22">
    <location>
        <begin position="672"/>
        <end position="792"/>
    </location>
</feature>
<dbReference type="PROSITE" id="PS50972">
    <property type="entry name" value="PTERIN_BINDING"/>
    <property type="match status" value="1"/>
</dbReference>
<evidence type="ECO:0000256" key="3">
    <source>
        <dbReference type="ARBA" id="ARBA00001956"/>
    </source>
</evidence>
<dbReference type="PANTHER" id="PTHR45833">
    <property type="entry name" value="METHIONINE SYNTHASE"/>
    <property type="match status" value="1"/>
</dbReference>
<feature type="domain" description="B12-binding N-terminal" evidence="23">
    <location>
        <begin position="577"/>
        <end position="670"/>
    </location>
</feature>
<feature type="binding site" evidence="19">
    <location>
        <position position="207"/>
    </location>
    <ligand>
        <name>Zn(2+)</name>
        <dbReference type="ChEBI" id="CHEBI:29105"/>
    </ligand>
</feature>
<dbReference type="GO" id="GO:0046872">
    <property type="term" value="F:metal ion binding"/>
    <property type="evidence" value="ECO:0007669"/>
    <property type="project" value="UniProtKB-KW"/>
</dbReference>
<keyword evidence="25" id="KW-1185">Reference proteome</keyword>
<dbReference type="GO" id="GO:0031419">
    <property type="term" value="F:cobalamin binding"/>
    <property type="evidence" value="ECO:0007669"/>
    <property type="project" value="UniProtKB-KW"/>
</dbReference>
<dbReference type="PROSITE" id="PS51332">
    <property type="entry name" value="B12_BINDING"/>
    <property type="match status" value="1"/>
</dbReference>
<dbReference type="UniPathway" id="UPA00051">
    <property type="reaction ID" value="UER00081"/>
</dbReference>
<name>A0A6N7X124_9FIRM</name>
<feature type="binding site" evidence="19">
    <location>
        <position position="270"/>
    </location>
    <ligand>
        <name>Zn(2+)</name>
        <dbReference type="ChEBI" id="CHEBI:29105"/>
    </ligand>
</feature>
<evidence type="ECO:0000256" key="4">
    <source>
        <dbReference type="ARBA" id="ARBA00005178"/>
    </source>
</evidence>